<evidence type="ECO:0000313" key="4">
    <source>
        <dbReference type="Proteomes" id="UP001189429"/>
    </source>
</evidence>
<keyword evidence="2" id="KW-0732">Signal</keyword>
<name>A0ABN9V6T4_9DINO</name>
<keyword evidence="4" id="KW-1185">Reference proteome</keyword>
<evidence type="ECO:0000313" key="3">
    <source>
        <dbReference type="EMBL" id="CAK0867839.1"/>
    </source>
</evidence>
<dbReference type="Proteomes" id="UP001189429">
    <property type="component" value="Unassembled WGS sequence"/>
</dbReference>
<dbReference type="EMBL" id="CAUYUJ010016687">
    <property type="protein sequence ID" value="CAK0867839.1"/>
    <property type="molecule type" value="Genomic_DNA"/>
</dbReference>
<feature type="signal peptide" evidence="2">
    <location>
        <begin position="1"/>
        <end position="19"/>
    </location>
</feature>
<feature type="region of interest" description="Disordered" evidence="1">
    <location>
        <begin position="538"/>
        <end position="561"/>
    </location>
</feature>
<feature type="chain" id="PRO_5046924717" evidence="2">
    <location>
        <begin position="20"/>
        <end position="750"/>
    </location>
</feature>
<evidence type="ECO:0000256" key="1">
    <source>
        <dbReference type="SAM" id="MobiDB-lite"/>
    </source>
</evidence>
<organism evidence="3 4">
    <name type="scientific">Prorocentrum cordatum</name>
    <dbReference type="NCBI Taxonomy" id="2364126"/>
    <lineage>
        <taxon>Eukaryota</taxon>
        <taxon>Sar</taxon>
        <taxon>Alveolata</taxon>
        <taxon>Dinophyceae</taxon>
        <taxon>Prorocentrales</taxon>
        <taxon>Prorocentraceae</taxon>
        <taxon>Prorocentrum</taxon>
    </lineage>
</organism>
<reference evidence="3" key="1">
    <citation type="submission" date="2023-10" db="EMBL/GenBank/DDBJ databases">
        <authorList>
            <person name="Chen Y."/>
            <person name="Shah S."/>
            <person name="Dougan E. K."/>
            <person name="Thang M."/>
            <person name="Chan C."/>
        </authorList>
    </citation>
    <scope>NUCLEOTIDE SEQUENCE [LARGE SCALE GENOMIC DNA]</scope>
</reference>
<gene>
    <name evidence="3" type="ORF">PCOR1329_LOCUS54683</name>
</gene>
<comment type="caution">
    <text evidence="3">The sequence shown here is derived from an EMBL/GenBank/DDBJ whole genome shotgun (WGS) entry which is preliminary data.</text>
</comment>
<evidence type="ECO:0000256" key="2">
    <source>
        <dbReference type="SAM" id="SignalP"/>
    </source>
</evidence>
<protein>
    <submittedName>
        <fullName evidence="3">Uncharacterized protein</fullName>
    </submittedName>
</protein>
<feature type="region of interest" description="Disordered" evidence="1">
    <location>
        <begin position="21"/>
        <end position="42"/>
    </location>
</feature>
<proteinExistence type="predicted"/>
<accession>A0ABN9V6T4</accession>
<sequence length="750" mass="82684">MPAMRSAAVAALLPWGAQGLKAQAEPEDAPAWLTSQEARPWGQELSFDDLEDRASEDQLAKTKELKASALEGIRESMSSNLHRAEMEVDASSALEGFAEPLNETEAAEIADAWLTMPGADVTFSYNTHCDPVTGCRSSGHKPGQPSFQEMHRNVLASLRAMRFCFSDVLVILDVPHVGHDKLGPETPGNVTSHMVVPKEAPGSFSELRLAAGQTVKRFSVDSGLSAAATATAKAAAELLRDHCPAAAPQWKVKVMDYGSQDLRQRALEHYAIPDGEKNSSFFDNMCRGGAKSQYVYHMDAQWRLYRSNFSRATPNFIEKAVSLMKSDSRVYMASVMNTFNLEPQKNPYNKFAVIPGSVHGSTPIERVKGMLEGWSKDQWLSQKRPLRGEAFHGRWEDTSDEGNKKIALFKMNWEKWGGIVTRHQFLMDTQRFKSLFPLEEWDTAAEHMWSANMNKKVLDDIVYGELGEAEPLDVVDDDGRSIMDKDIKKYIAYMIHGFMGLPSEARAMREQALQRAGELAILISSSIATSVSMLAMRTAESDQEGTSAGDKDSGGDEGTQTGVDAKAFNILQFGMDPEEIAELPPYTAEQCEDSMRQHVQCMKAIEASETKRERRLREDVWCQIDLCTTAAGQYADEDSAQSAAQRALGEMCGVSLGGRVWTDEVQLAARNRLGVPLLPFRLMDADGVEVFVLILPEGTEARQSEQANVLCFDEPRSAPAVRTGAEKRSGNSSTTRDAPANGSAEDQNLR</sequence>
<feature type="region of interest" description="Disordered" evidence="1">
    <location>
        <begin position="720"/>
        <end position="750"/>
    </location>
</feature>